<dbReference type="Gene3D" id="2.30.22.10">
    <property type="entry name" value="Head domain of nucleotide exchange factor GrpE"/>
    <property type="match status" value="1"/>
</dbReference>
<keyword evidence="2" id="KW-0346">Stress response</keyword>
<dbReference type="GO" id="GO:0000774">
    <property type="term" value="F:adenyl-nucleotide exchange factor activity"/>
    <property type="evidence" value="ECO:0007669"/>
    <property type="project" value="InterPro"/>
</dbReference>
<comment type="caution">
    <text evidence="2">The sequence shown here is derived from an EMBL/GenBank/DDBJ whole genome shotgun (WGS) entry which is preliminary data.</text>
</comment>
<evidence type="ECO:0000313" key="3">
    <source>
        <dbReference type="Proteomes" id="UP000552097"/>
    </source>
</evidence>
<gene>
    <name evidence="2" type="ORF">F4560_007714</name>
</gene>
<keyword evidence="1" id="KW-0143">Chaperone</keyword>
<dbReference type="Pfam" id="PF01025">
    <property type="entry name" value="GrpE"/>
    <property type="match status" value="1"/>
</dbReference>
<dbReference type="AlphaFoldDB" id="A0A7W9HTJ6"/>
<dbReference type="GO" id="GO:0042803">
    <property type="term" value="F:protein homodimerization activity"/>
    <property type="evidence" value="ECO:0007669"/>
    <property type="project" value="InterPro"/>
</dbReference>
<dbReference type="Proteomes" id="UP000552097">
    <property type="component" value="Unassembled WGS sequence"/>
</dbReference>
<dbReference type="SUPFAM" id="SSF51064">
    <property type="entry name" value="Head domain of nucleotide exchange factor GrpE"/>
    <property type="match status" value="1"/>
</dbReference>
<evidence type="ECO:0000313" key="2">
    <source>
        <dbReference type="EMBL" id="MBB5807946.1"/>
    </source>
</evidence>
<evidence type="ECO:0000256" key="1">
    <source>
        <dbReference type="ARBA" id="ARBA00023186"/>
    </source>
</evidence>
<keyword evidence="3" id="KW-1185">Reference proteome</keyword>
<accession>A0A7W9HTJ6</accession>
<proteinExistence type="predicted"/>
<organism evidence="2 3">
    <name type="scientific">Saccharothrix ecbatanensis</name>
    <dbReference type="NCBI Taxonomy" id="1105145"/>
    <lineage>
        <taxon>Bacteria</taxon>
        <taxon>Bacillati</taxon>
        <taxon>Actinomycetota</taxon>
        <taxon>Actinomycetes</taxon>
        <taxon>Pseudonocardiales</taxon>
        <taxon>Pseudonocardiaceae</taxon>
        <taxon>Saccharothrix</taxon>
    </lineage>
</organism>
<dbReference type="InterPro" id="IPR009012">
    <property type="entry name" value="GrpE_head"/>
</dbReference>
<name>A0A7W9HTJ6_9PSEU</name>
<dbReference type="InterPro" id="IPR000740">
    <property type="entry name" value="GrpE"/>
</dbReference>
<reference evidence="2 3" key="1">
    <citation type="submission" date="2020-08" db="EMBL/GenBank/DDBJ databases">
        <title>Sequencing the genomes of 1000 actinobacteria strains.</title>
        <authorList>
            <person name="Klenk H.-P."/>
        </authorList>
    </citation>
    <scope>NUCLEOTIDE SEQUENCE [LARGE SCALE GENOMIC DNA]</scope>
    <source>
        <strain evidence="2 3">DSM 45486</strain>
    </source>
</reference>
<protein>
    <submittedName>
        <fullName evidence="2">Molecular chaperone GrpE (Heat shock protein)</fullName>
    </submittedName>
</protein>
<dbReference type="GO" id="GO:0006457">
    <property type="term" value="P:protein folding"/>
    <property type="evidence" value="ECO:0007669"/>
    <property type="project" value="InterPro"/>
</dbReference>
<dbReference type="EMBL" id="JACHMO010000001">
    <property type="protein sequence ID" value="MBB5807946.1"/>
    <property type="molecule type" value="Genomic_DNA"/>
</dbReference>
<sequence>MDNVEATLAGINTELAGLHAQSKFLNEVIDRLHAENERLRNAESNRALQPALRELVKLADDWRSRRGALTGAEDAARLCDEIVEDVTLVLERQGVDEFQAEVGAEFDRREQRSVGTRPVEEPDLDGRIAEVRRPGYRVDTKVVRFAEVVVFKVTPPPAP</sequence>
<dbReference type="RefSeq" id="WP_184927922.1">
    <property type="nucleotide sequence ID" value="NZ_JACHMO010000001.1"/>
</dbReference>
<dbReference type="GO" id="GO:0051087">
    <property type="term" value="F:protein-folding chaperone binding"/>
    <property type="evidence" value="ECO:0007669"/>
    <property type="project" value="InterPro"/>
</dbReference>